<dbReference type="RefSeq" id="WP_136457558.1">
    <property type="nucleotide sequence ID" value="NZ_SRSF01000002.1"/>
</dbReference>
<accession>A0A4S4NKG6</accession>
<name>A0A4S4NKG6_9BACT</name>
<gene>
    <name evidence="1" type="ORF">E4021_06420</name>
</gene>
<protein>
    <submittedName>
        <fullName evidence="1">Uncharacterized protein</fullName>
    </submittedName>
</protein>
<sequence>MLPFTLVSQPDHAEALAKLGPGRDLSLLVLYFGELSLRAFLQRILAAAGYENPGTELHLLEWPADRPLDLAGLCRNLGVSKVLLFGYDPARLGLHFEVANYYSVTVGGVTYLQADSLEFIEQTKAAGDNRAAAALWTAVKDGFARTND</sequence>
<dbReference type="AlphaFoldDB" id="A0A4S4NKG6"/>
<organism evidence="1 2">
    <name type="scientific">Neolewinella litorea</name>
    <dbReference type="NCBI Taxonomy" id="2562452"/>
    <lineage>
        <taxon>Bacteria</taxon>
        <taxon>Pseudomonadati</taxon>
        <taxon>Bacteroidota</taxon>
        <taxon>Saprospiria</taxon>
        <taxon>Saprospirales</taxon>
        <taxon>Lewinellaceae</taxon>
        <taxon>Neolewinella</taxon>
    </lineage>
</organism>
<dbReference type="Proteomes" id="UP000308528">
    <property type="component" value="Unassembled WGS sequence"/>
</dbReference>
<dbReference type="OrthoDB" id="893215at2"/>
<evidence type="ECO:0000313" key="2">
    <source>
        <dbReference type="Proteomes" id="UP000308528"/>
    </source>
</evidence>
<proteinExistence type="predicted"/>
<keyword evidence="2" id="KW-1185">Reference proteome</keyword>
<comment type="caution">
    <text evidence="1">The sequence shown here is derived from an EMBL/GenBank/DDBJ whole genome shotgun (WGS) entry which is preliminary data.</text>
</comment>
<reference evidence="1 2" key="1">
    <citation type="submission" date="2019-04" db="EMBL/GenBank/DDBJ databases">
        <title>Lewinella litorea sp. nov., isolated from a marine sand.</title>
        <authorList>
            <person name="Yoon J.-H."/>
        </authorList>
    </citation>
    <scope>NUCLEOTIDE SEQUENCE [LARGE SCALE GENOMIC DNA]</scope>
    <source>
        <strain evidence="1 2">HSMS-39</strain>
    </source>
</reference>
<evidence type="ECO:0000313" key="1">
    <source>
        <dbReference type="EMBL" id="THH40366.1"/>
    </source>
</evidence>
<dbReference type="EMBL" id="SRSF01000002">
    <property type="protein sequence ID" value="THH40366.1"/>
    <property type="molecule type" value="Genomic_DNA"/>
</dbReference>